<name>A0AAC8YRT0_AMIAI</name>
<protein>
    <recommendedName>
        <fullName evidence="5">DUF2971 domain-containing protein</fullName>
    </recommendedName>
</protein>
<dbReference type="InterPro" id="IPR021352">
    <property type="entry name" value="DUF2971"/>
</dbReference>
<accession>A0AAC8YRT0</accession>
<dbReference type="KEGG" id="aak:AA2016_4520"/>
<dbReference type="EMBL" id="CP015005">
    <property type="protein sequence ID" value="AMS43430.1"/>
    <property type="molecule type" value="Genomic_DNA"/>
</dbReference>
<keyword evidence="4" id="KW-1185">Reference proteome</keyword>
<organism evidence="1 3">
    <name type="scientific">Aminobacter aminovorans</name>
    <name type="common">Chelatobacter heintzii</name>
    <dbReference type="NCBI Taxonomy" id="83263"/>
    <lineage>
        <taxon>Bacteria</taxon>
        <taxon>Pseudomonadati</taxon>
        <taxon>Pseudomonadota</taxon>
        <taxon>Alphaproteobacteria</taxon>
        <taxon>Hyphomicrobiales</taxon>
        <taxon>Phyllobacteriaceae</taxon>
        <taxon>Aminobacter</taxon>
    </lineage>
</organism>
<evidence type="ECO:0008006" key="5">
    <source>
        <dbReference type="Google" id="ProtNLM"/>
    </source>
</evidence>
<dbReference type="RefSeq" id="WP_169808351.1">
    <property type="nucleotide sequence ID" value="NZ_CP015005.1"/>
</dbReference>
<reference evidence="2 4" key="2">
    <citation type="submission" date="2020-08" db="EMBL/GenBank/DDBJ databases">
        <title>Genomic Encyclopedia of Type Strains, Phase IV (KMG-IV): sequencing the most valuable type-strain genomes for metagenomic binning, comparative biology and taxonomic classification.</title>
        <authorList>
            <person name="Goeker M."/>
        </authorList>
    </citation>
    <scope>NUCLEOTIDE SEQUENCE [LARGE SCALE GENOMIC DNA]</scope>
    <source>
        <strain evidence="2 4">DSM 10368</strain>
    </source>
</reference>
<evidence type="ECO:0000313" key="2">
    <source>
        <dbReference type="EMBL" id="MBB3705430.1"/>
    </source>
</evidence>
<evidence type="ECO:0000313" key="3">
    <source>
        <dbReference type="Proteomes" id="UP000075755"/>
    </source>
</evidence>
<dbReference type="Proteomes" id="UP000577697">
    <property type="component" value="Unassembled WGS sequence"/>
</dbReference>
<gene>
    <name evidence="1" type="ORF">AA2016_4520</name>
    <name evidence="2" type="ORF">FHS67_001742</name>
</gene>
<dbReference type="Pfam" id="PF11185">
    <property type="entry name" value="DUF2971"/>
    <property type="match status" value="1"/>
</dbReference>
<dbReference type="Proteomes" id="UP000075755">
    <property type="component" value="Chromosome"/>
</dbReference>
<proteinExistence type="predicted"/>
<evidence type="ECO:0000313" key="1">
    <source>
        <dbReference type="EMBL" id="AMS43430.1"/>
    </source>
</evidence>
<dbReference type="AlphaFoldDB" id="A0AAC8YRT0"/>
<sequence>MRNARGMNDFSEIRYARKLFLSYFLDQNRRAVFAKACNDCHKNSFVSLSNFFDGNISYVENQTYITCLSIHDKKKDAGGRLSMWRGYGGGAVAAAVVIKKHSVMNLPFGIIGVKVEYPDEKGFFESIDEIKDYLIMHKNAFSSVPADIFIKFIVAKLQIILSTTKHPGFREEEEWRLLYMPNMFKSDPLEALKAQAAPKGIPETIYKIPIGKALGPQAVATVDELVEQVIIGPCAEVDLAILAIKDALNEAKHRRWDKVVRSCGIPYRERI</sequence>
<evidence type="ECO:0000313" key="4">
    <source>
        <dbReference type="Proteomes" id="UP000577697"/>
    </source>
</evidence>
<reference evidence="1 3" key="1">
    <citation type="submission" date="2016-03" db="EMBL/GenBank/DDBJ databases">
        <title>Complete genome of Aminobacter aminovorans KCTC 2477.</title>
        <authorList>
            <person name="Kim K.M."/>
        </authorList>
    </citation>
    <scope>NUCLEOTIDE SEQUENCE [LARGE SCALE GENOMIC DNA]</scope>
    <source>
        <strain evidence="1 3">KCTC 2477</strain>
    </source>
</reference>
<dbReference type="EMBL" id="JACICB010000005">
    <property type="protein sequence ID" value="MBB3705430.1"/>
    <property type="molecule type" value="Genomic_DNA"/>
</dbReference>